<reference evidence="1 2" key="1">
    <citation type="submission" date="2017-06" db="EMBL/GenBank/DDBJ databases">
        <title>Biodegradation of gentamicin by bacterial consortia AMQD4 in synthetic medium and raw gentamicin sewage.</title>
        <authorList>
            <person name="Chang H."/>
            <person name="Feng Y."/>
            <person name="Li Z."/>
            <person name="Xue J."/>
            <person name="Cheng D."/>
        </authorList>
    </citation>
    <scope>NUCLEOTIDE SEQUENCE [LARGE SCALE GENOMIC DNA]</scope>
    <source>
        <strain evidence="1 2">BZC3</strain>
    </source>
</reference>
<proteinExistence type="predicted"/>
<organism evidence="1 2">
    <name type="scientific">Brevundimonas diminuta</name>
    <name type="common">Pseudomonas diminuta</name>
    <dbReference type="NCBI Taxonomy" id="293"/>
    <lineage>
        <taxon>Bacteria</taxon>
        <taxon>Pseudomonadati</taxon>
        <taxon>Pseudomonadota</taxon>
        <taxon>Alphaproteobacteria</taxon>
        <taxon>Caulobacterales</taxon>
        <taxon>Caulobacteraceae</taxon>
        <taxon>Brevundimonas</taxon>
    </lineage>
</organism>
<gene>
    <name evidence="1" type="ORF">CD943_16370</name>
</gene>
<reference evidence="1 2" key="2">
    <citation type="submission" date="2017-06" db="EMBL/GenBank/DDBJ databases">
        <authorList>
            <person name="Kim H.J."/>
            <person name="Triplett B.A."/>
        </authorList>
    </citation>
    <scope>NUCLEOTIDE SEQUENCE [LARGE SCALE GENOMIC DNA]</scope>
    <source>
        <strain evidence="1 2">BZC3</strain>
    </source>
</reference>
<evidence type="ECO:0000313" key="1">
    <source>
        <dbReference type="EMBL" id="ASD28335.1"/>
    </source>
</evidence>
<accession>A0A1Z3M1U7</accession>
<dbReference type="Proteomes" id="UP000197024">
    <property type="component" value="Chromosome"/>
</dbReference>
<sequence>MKTQGHVKIFIEIRSCGQCGVDLFGDDQQQCLYCVLKRSEAGCIPSIEINSRMVMGLVHQQAGKP</sequence>
<name>A0A1Z3M1U7_BREDI</name>
<dbReference type="AlphaFoldDB" id="A0A1Z3M1U7"/>
<protein>
    <submittedName>
        <fullName evidence="1">Uncharacterized protein</fullName>
    </submittedName>
</protein>
<dbReference type="EMBL" id="CP021995">
    <property type="protein sequence ID" value="ASD28335.1"/>
    <property type="molecule type" value="Genomic_DNA"/>
</dbReference>
<evidence type="ECO:0000313" key="2">
    <source>
        <dbReference type="Proteomes" id="UP000197024"/>
    </source>
</evidence>